<proteinExistence type="predicted"/>
<feature type="region of interest" description="Disordered" evidence="1">
    <location>
        <begin position="1"/>
        <end position="24"/>
    </location>
</feature>
<sequence length="71" mass="7894">MMDHSPKRNRWSRSVKSQPSPSWRLTSRWLQPCRPRHSAAQAPIFLTGATDGQLLLRSPTHPLTSDGSSAG</sequence>
<name>A0A6G1IMX9_9PLEO</name>
<dbReference type="AlphaFoldDB" id="A0A6G1IMX9"/>
<keyword evidence="3" id="KW-1185">Reference proteome</keyword>
<protein>
    <submittedName>
        <fullName evidence="2">Uncharacterized protein</fullName>
    </submittedName>
</protein>
<reference evidence="2" key="1">
    <citation type="journal article" date="2020" name="Stud. Mycol.">
        <title>101 Dothideomycetes genomes: a test case for predicting lifestyles and emergence of pathogens.</title>
        <authorList>
            <person name="Haridas S."/>
            <person name="Albert R."/>
            <person name="Binder M."/>
            <person name="Bloem J."/>
            <person name="Labutti K."/>
            <person name="Salamov A."/>
            <person name="Andreopoulos B."/>
            <person name="Baker S."/>
            <person name="Barry K."/>
            <person name="Bills G."/>
            <person name="Bluhm B."/>
            <person name="Cannon C."/>
            <person name="Castanera R."/>
            <person name="Culley D."/>
            <person name="Daum C."/>
            <person name="Ezra D."/>
            <person name="Gonzalez J."/>
            <person name="Henrissat B."/>
            <person name="Kuo A."/>
            <person name="Liang C."/>
            <person name="Lipzen A."/>
            <person name="Lutzoni F."/>
            <person name="Magnuson J."/>
            <person name="Mondo S."/>
            <person name="Nolan M."/>
            <person name="Ohm R."/>
            <person name="Pangilinan J."/>
            <person name="Park H.-J."/>
            <person name="Ramirez L."/>
            <person name="Alfaro M."/>
            <person name="Sun H."/>
            <person name="Tritt A."/>
            <person name="Yoshinaga Y."/>
            <person name="Zwiers L.-H."/>
            <person name="Turgeon B."/>
            <person name="Goodwin S."/>
            <person name="Spatafora J."/>
            <person name="Crous P."/>
            <person name="Grigoriev I."/>
        </authorList>
    </citation>
    <scope>NUCLEOTIDE SEQUENCE</scope>
    <source>
        <strain evidence="2">CBS 122367</strain>
    </source>
</reference>
<dbReference type="Proteomes" id="UP000799291">
    <property type="component" value="Unassembled WGS sequence"/>
</dbReference>
<evidence type="ECO:0000313" key="2">
    <source>
        <dbReference type="EMBL" id="KAF2679229.1"/>
    </source>
</evidence>
<evidence type="ECO:0000313" key="3">
    <source>
        <dbReference type="Proteomes" id="UP000799291"/>
    </source>
</evidence>
<gene>
    <name evidence="2" type="ORF">K458DRAFT_422448</name>
</gene>
<evidence type="ECO:0000256" key="1">
    <source>
        <dbReference type="SAM" id="MobiDB-lite"/>
    </source>
</evidence>
<accession>A0A6G1IMX9</accession>
<organism evidence="2 3">
    <name type="scientific">Lentithecium fluviatile CBS 122367</name>
    <dbReference type="NCBI Taxonomy" id="1168545"/>
    <lineage>
        <taxon>Eukaryota</taxon>
        <taxon>Fungi</taxon>
        <taxon>Dikarya</taxon>
        <taxon>Ascomycota</taxon>
        <taxon>Pezizomycotina</taxon>
        <taxon>Dothideomycetes</taxon>
        <taxon>Pleosporomycetidae</taxon>
        <taxon>Pleosporales</taxon>
        <taxon>Massarineae</taxon>
        <taxon>Lentitheciaceae</taxon>
        <taxon>Lentithecium</taxon>
    </lineage>
</organism>
<dbReference type="EMBL" id="MU005605">
    <property type="protein sequence ID" value="KAF2679229.1"/>
    <property type="molecule type" value="Genomic_DNA"/>
</dbReference>
<feature type="compositionally biased region" description="Polar residues" evidence="1">
    <location>
        <begin position="14"/>
        <end position="24"/>
    </location>
</feature>